<comment type="caution">
    <text evidence="1">The sequence shown here is derived from an EMBL/GenBank/DDBJ whole genome shotgun (WGS) entry which is preliminary data.</text>
</comment>
<evidence type="ECO:0000313" key="2">
    <source>
        <dbReference type="Proteomes" id="UP000027238"/>
    </source>
</evidence>
<dbReference type="EMBL" id="JMSE01001519">
    <property type="protein sequence ID" value="KDN60321.1"/>
    <property type="molecule type" value="Genomic_DNA"/>
</dbReference>
<evidence type="ECO:0000313" key="1">
    <source>
        <dbReference type="EMBL" id="KDN60321.1"/>
    </source>
</evidence>
<dbReference type="AlphaFoldDB" id="A0A066X3J6"/>
<gene>
    <name evidence="1" type="ORF">CSUB01_03486</name>
</gene>
<protein>
    <submittedName>
        <fullName evidence="1">Uncharacterized protein</fullName>
    </submittedName>
</protein>
<keyword evidence="2" id="KW-1185">Reference proteome</keyword>
<organism evidence="1 2">
    <name type="scientific">Colletotrichum sublineola</name>
    <name type="common">Sorghum anthracnose fungus</name>
    <dbReference type="NCBI Taxonomy" id="1173701"/>
    <lineage>
        <taxon>Eukaryota</taxon>
        <taxon>Fungi</taxon>
        <taxon>Dikarya</taxon>
        <taxon>Ascomycota</taxon>
        <taxon>Pezizomycotina</taxon>
        <taxon>Sordariomycetes</taxon>
        <taxon>Hypocreomycetidae</taxon>
        <taxon>Glomerellales</taxon>
        <taxon>Glomerellaceae</taxon>
        <taxon>Colletotrichum</taxon>
        <taxon>Colletotrichum graminicola species complex</taxon>
    </lineage>
</organism>
<dbReference type="Proteomes" id="UP000027238">
    <property type="component" value="Unassembled WGS sequence"/>
</dbReference>
<dbReference type="HOGENOM" id="CLU_2305921_0_0_1"/>
<proteinExistence type="predicted"/>
<accession>A0A066X3J6</accession>
<reference evidence="2" key="1">
    <citation type="journal article" date="2014" name="Genome Announc.">
        <title>Draft genome sequence of Colletotrichum sublineola, a destructive pathogen of cultivated sorghum.</title>
        <authorList>
            <person name="Baroncelli R."/>
            <person name="Sanz-Martin J.M."/>
            <person name="Rech G.E."/>
            <person name="Sukno S.A."/>
            <person name="Thon M.R."/>
        </authorList>
    </citation>
    <scope>NUCLEOTIDE SEQUENCE [LARGE SCALE GENOMIC DNA]</scope>
    <source>
        <strain evidence="2">TX430BB</strain>
    </source>
</reference>
<name>A0A066X3J6_COLSU</name>
<sequence>MDQTPSSNTEVKKYELNSDEINCIYHNQAVSKEPFYKLADLQRGFEAMGFIVVRSVPADDYVQFEASGGTKGLLKFSKEEAKDMFENGCCKRSIGSNDRQ</sequence>